<keyword evidence="2" id="KW-0238">DNA-binding</keyword>
<dbReference type="CDD" id="cd06170">
    <property type="entry name" value="LuxR_C_like"/>
    <property type="match status" value="1"/>
</dbReference>
<evidence type="ECO:0000313" key="6">
    <source>
        <dbReference type="Proteomes" id="UP001200470"/>
    </source>
</evidence>
<evidence type="ECO:0000256" key="3">
    <source>
        <dbReference type="ARBA" id="ARBA00023163"/>
    </source>
</evidence>
<dbReference type="Proteomes" id="UP001200470">
    <property type="component" value="Unassembled WGS sequence"/>
</dbReference>
<dbReference type="InterPro" id="IPR016032">
    <property type="entry name" value="Sig_transdc_resp-reg_C-effctor"/>
</dbReference>
<dbReference type="PROSITE" id="PS00622">
    <property type="entry name" value="HTH_LUXR_1"/>
    <property type="match status" value="1"/>
</dbReference>
<keyword evidence="6" id="KW-1185">Reference proteome</keyword>
<dbReference type="PANTHER" id="PTHR44688">
    <property type="entry name" value="DNA-BINDING TRANSCRIPTIONAL ACTIVATOR DEVR_DOSR"/>
    <property type="match status" value="1"/>
</dbReference>
<evidence type="ECO:0000313" key="5">
    <source>
        <dbReference type="EMBL" id="MCF2563728.1"/>
    </source>
</evidence>
<dbReference type="EMBL" id="JADYTN010000011">
    <property type="protein sequence ID" value="MCF2563728.1"/>
    <property type="molecule type" value="Genomic_DNA"/>
</dbReference>
<feature type="domain" description="HTH luxR-type" evidence="4">
    <location>
        <begin position="124"/>
        <end position="189"/>
    </location>
</feature>
<evidence type="ECO:0000256" key="1">
    <source>
        <dbReference type="ARBA" id="ARBA00023015"/>
    </source>
</evidence>
<accession>A0ABS9CFE0</accession>
<dbReference type="PRINTS" id="PR00038">
    <property type="entry name" value="HTHLUXR"/>
</dbReference>
<evidence type="ECO:0000256" key="2">
    <source>
        <dbReference type="ARBA" id="ARBA00023125"/>
    </source>
</evidence>
<protein>
    <submittedName>
        <fullName evidence="5">Response regulator transcription factor</fullName>
    </submittedName>
</protein>
<dbReference type="PROSITE" id="PS50043">
    <property type="entry name" value="HTH_LUXR_2"/>
    <property type="match status" value="1"/>
</dbReference>
<keyword evidence="3" id="KW-0804">Transcription</keyword>
<organism evidence="5 6">
    <name type="scientific">Xylanibacter brevis</name>
    <dbReference type="NCBI Taxonomy" id="83231"/>
    <lineage>
        <taxon>Bacteria</taxon>
        <taxon>Pseudomonadati</taxon>
        <taxon>Bacteroidota</taxon>
        <taxon>Bacteroidia</taxon>
        <taxon>Bacteroidales</taxon>
        <taxon>Prevotellaceae</taxon>
        <taxon>Xylanibacter</taxon>
    </lineage>
</organism>
<name>A0ABS9CFE0_9BACT</name>
<proteinExistence type="predicted"/>
<dbReference type="InterPro" id="IPR000792">
    <property type="entry name" value="Tscrpt_reg_LuxR_C"/>
</dbReference>
<dbReference type="Gene3D" id="1.10.10.10">
    <property type="entry name" value="Winged helix-like DNA-binding domain superfamily/Winged helix DNA-binding domain"/>
    <property type="match status" value="1"/>
</dbReference>
<keyword evidence="1" id="KW-0805">Transcription regulation</keyword>
<comment type="caution">
    <text evidence="5">The sequence shown here is derived from an EMBL/GenBank/DDBJ whole genome shotgun (WGS) entry which is preliminary data.</text>
</comment>
<dbReference type="SUPFAM" id="SSF46894">
    <property type="entry name" value="C-terminal effector domain of the bipartite response regulators"/>
    <property type="match status" value="1"/>
</dbReference>
<dbReference type="SMART" id="SM00421">
    <property type="entry name" value="HTH_LUXR"/>
    <property type="match status" value="1"/>
</dbReference>
<reference evidence="5 6" key="1">
    <citation type="submission" date="2020-12" db="EMBL/GenBank/DDBJ databases">
        <title>Whole genome sequences of gut porcine anaerobes.</title>
        <authorList>
            <person name="Kubasova T."/>
            <person name="Jahodarova E."/>
            <person name="Rychlik I."/>
        </authorList>
    </citation>
    <scope>NUCLEOTIDE SEQUENCE [LARGE SCALE GENOMIC DNA]</scope>
    <source>
        <strain evidence="5 6">An925</strain>
    </source>
</reference>
<dbReference type="PANTHER" id="PTHR44688:SF16">
    <property type="entry name" value="DNA-BINDING TRANSCRIPTIONAL ACTIVATOR DEVR_DOSR"/>
    <property type="match status" value="1"/>
</dbReference>
<gene>
    <name evidence="5" type="ORF">I6E12_06335</name>
</gene>
<evidence type="ECO:0000259" key="4">
    <source>
        <dbReference type="PROSITE" id="PS50043"/>
    </source>
</evidence>
<dbReference type="InterPro" id="IPR036388">
    <property type="entry name" value="WH-like_DNA-bd_sf"/>
</dbReference>
<sequence>MPKPRIAIIDPNALAALGLRHILQDVMPIMEVDTYGTLTELEANRPDSYFHYFVDISVVLRHRSFFMERQRKTIVLTLQNEEASGLSGFHSLCVNQPEDHLIKQLLAMEQHAHKGGRNLPNMQGESNSRILSDREIEVMILIVEGHINKEIADQLHIGLSTVITHRRNIMEKLNIKSVSALTIYAVMNGYVDINRI</sequence>
<dbReference type="Pfam" id="PF00196">
    <property type="entry name" value="GerE"/>
    <property type="match status" value="1"/>
</dbReference>